<dbReference type="EMBL" id="BDSP01000204">
    <property type="protein sequence ID" value="GAX23866.1"/>
    <property type="molecule type" value="Genomic_DNA"/>
</dbReference>
<protein>
    <submittedName>
        <fullName evidence="2">Uncharacterized protein</fullName>
    </submittedName>
</protein>
<name>A0A1Z5KCE3_FISSO</name>
<organism evidence="2 3">
    <name type="scientific">Fistulifera solaris</name>
    <name type="common">Oleaginous diatom</name>
    <dbReference type="NCBI Taxonomy" id="1519565"/>
    <lineage>
        <taxon>Eukaryota</taxon>
        <taxon>Sar</taxon>
        <taxon>Stramenopiles</taxon>
        <taxon>Ochrophyta</taxon>
        <taxon>Bacillariophyta</taxon>
        <taxon>Bacillariophyceae</taxon>
        <taxon>Bacillariophycidae</taxon>
        <taxon>Naviculales</taxon>
        <taxon>Naviculaceae</taxon>
        <taxon>Fistulifera</taxon>
    </lineage>
</organism>
<keyword evidence="3" id="KW-1185">Reference proteome</keyword>
<evidence type="ECO:0000313" key="2">
    <source>
        <dbReference type="EMBL" id="GAX23866.1"/>
    </source>
</evidence>
<evidence type="ECO:0000313" key="3">
    <source>
        <dbReference type="Proteomes" id="UP000198406"/>
    </source>
</evidence>
<reference evidence="2 3" key="1">
    <citation type="journal article" date="2015" name="Plant Cell">
        <title>Oil accumulation by the oleaginous diatom Fistulifera solaris as revealed by the genome and transcriptome.</title>
        <authorList>
            <person name="Tanaka T."/>
            <person name="Maeda Y."/>
            <person name="Veluchamy A."/>
            <person name="Tanaka M."/>
            <person name="Abida H."/>
            <person name="Marechal E."/>
            <person name="Bowler C."/>
            <person name="Muto M."/>
            <person name="Sunaga Y."/>
            <person name="Tanaka M."/>
            <person name="Yoshino T."/>
            <person name="Taniguchi T."/>
            <person name="Fukuda Y."/>
            <person name="Nemoto M."/>
            <person name="Matsumoto M."/>
            <person name="Wong P.S."/>
            <person name="Aburatani S."/>
            <person name="Fujibuchi W."/>
        </authorList>
    </citation>
    <scope>NUCLEOTIDE SEQUENCE [LARGE SCALE GENOMIC DNA]</scope>
    <source>
        <strain evidence="2 3">JPCC DA0580</strain>
    </source>
</reference>
<evidence type="ECO:0000256" key="1">
    <source>
        <dbReference type="SAM" id="MobiDB-lite"/>
    </source>
</evidence>
<comment type="caution">
    <text evidence="2">The sequence shown here is derived from an EMBL/GenBank/DDBJ whole genome shotgun (WGS) entry which is preliminary data.</text>
</comment>
<feature type="compositionally biased region" description="Polar residues" evidence="1">
    <location>
        <begin position="75"/>
        <end position="97"/>
    </location>
</feature>
<sequence>MPDDSDTMMIPSVVDDDGPFQESFQTNAELLASSEHESAFDRILGPSQKQIMEEIIRLFLFVILLRWREEPARLSNETTKTTNNNDPVRYKPTTSTL</sequence>
<accession>A0A1Z5KCE3</accession>
<dbReference type="InParanoid" id="A0A1Z5KCE3"/>
<dbReference type="Proteomes" id="UP000198406">
    <property type="component" value="Unassembled WGS sequence"/>
</dbReference>
<proteinExistence type="predicted"/>
<feature type="region of interest" description="Disordered" evidence="1">
    <location>
        <begin position="73"/>
        <end position="97"/>
    </location>
</feature>
<dbReference type="AlphaFoldDB" id="A0A1Z5KCE3"/>
<gene>
    <name evidence="2" type="ORF">FisN_20Hh072</name>
</gene>